<feature type="domain" description="Amino acid transporter transmembrane" evidence="7">
    <location>
        <begin position="28"/>
        <end position="168"/>
    </location>
</feature>
<evidence type="ECO:0000256" key="2">
    <source>
        <dbReference type="ARBA" id="ARBA00022692"/>
    </source>
</evidence>
<feature type="transmembrane region" description="Helical" evidence="6">
    <location>
        <begin position="29"/>
        <end position="52"/>
    </location>
</feature>
<organism evidence="8">
    <name type="scientific">Tetraselmis sp. GSL018</name>
    <dbReference type="NCBI Taxonomy" id="582737"/>
    <lineage>
        <taxon>Eukaryota</taxon>
        <taxon>Viridiplantae</taxon>
        <taxon>Chlorophyta</taxon>
        <taxon>core chlorophytes</taxon>
        <taxon>Chlorodendrophyceae</taxon>
        <taxon>Chlorodendrales</taxon>
        <taxon>Chlorodendraceae</taxon>
        <taxon>Tetraselmis</taxon>
    </lineage>
</organism>
<evidence type="ECO:0000256" key="4">
    <source>
        <dbReference type="ARBA" id="ARBA00022989"/>
    </source>
</evidence>
<feature type="transmembrane region" description="Helical" evidence="6">
    <location>
        <begin position="140"/>
        <end position="162"/>
    </location>
</feature>
<dbReference type="AlphaFoldDB" id="A0A061RMR3"/>
<dbReference type="Pfam" id="PF01490">
    <property type="entry name" value="Aa_trans"/>
    <property type="match status" value="1"/>
</dbReference>
<evidence type="ECO:0000256" key="1">
    <source>
        <dbReference type="ARBA" id="ARBA00004141"/>
    </source>
</evidence>
<protein>
    <recommendedName>
        <fullName evidence="7">Amino acid transporter transmembrane domain-containing protein</fullName>
    </recommendedName>
</protein>
<keyword evidence="3" id="KW-0029">Amino-acid transport</keyword>
<name>A0A061RMR3_9CHLO</name>
<dbReference type="EMBL" id="GBEZ01011628">
    <property type="protein sequence ID" value="JAC74177.1"/>
    <property type="molecule type" value="Transcribed_RNA"/>
</dbReference>
<feature type="non-terminal residue" evidence="8">
    <location>
        <position position="178"/>
    </location>
</feature>
<feature type="transmembrane region" description="Helical" evidence="6">
    <location>
        <begin position="72"/>
        <end position="94"/>
    </location>
</feature>
<gene>
    <name evidence="8" type="ORF">TSPGSL018_26686</name>
</gene>
<dbReference type="PANTHER" id="PTHR22950">
    <property type="entry name" value="AMINO ACID TRANSPORTER"/>
    <property type="match status" value="1"/>
</dbReference>
<accession>A0A061RMR3</accession>
<dbReference type="GO" id="GO:0016020">
    <property type="term" value="C:membrane"/>
    <property type="evidence" value="ECO:0007669"/>
    <property type="project" value="UniProtKB-SubCell"/>
</dbReference>
<evidence type="ECO:0000313" key="8">
    <source>
        <dbReference type="EMBL" id="JAC74177.1"/>
    </source>
</evidence>
<evidence type="ECO:0000259" key="7">
    <source>
        <dbReference type="Pfam" id="PF01490"/>
    </source>
</evidence>
<proteinExistence type="predicted"/>
<dbReference type="GO" id="GO:0015179">
    <property type="term" value="F:L-amino acid transmembrane transporter activity"/>
    <property type="evidence" value="ECO:0007669"/>
    <property type="project" value="TreeGrafter"/>
</dbReference>
<evidence type="ECO:0000256" key="5">
    <source>
        <dbReference type="ARBA" id="ARBA00023136"/>
    </source>
</evidence>
<keyword evidence="3" id="KW-0813">Transport</keyword>
<dbReference type="PANTHER" id="PTHR22950:SF652">
    <property type="entry name" value="TRANSMEMBRANE AMINO ACID TRANSPORTER FAMILY PROTEIN"/>
    <property type="match status" value="1"/>
</dbReference>
<reference evidence="8" key="1">
    <citation type="submission" date="2014-05" db="EMBL/GenBank/DDBJ databases">
        <title>The transcriptome of the halophilic microalga Tetraselmis sp. GSL018 isolated from the Great Salt Lake, Utah.</title>
        <authorList>
            <person name="Jinkerson R.E."/>
            <person name="D'Adamo S."/>
            <person name="Posewitz M.C."/>
        </authorList>
    </citation>
    <scope>NUCLEOTIDE SEQUENCE</scope>
    <source>
        <strain evidence="8">GSL018</strain>
    </source>
</reference>
<evidence type="ECO:0000256" key="3">
    <source>
        <dbReference type="ARBA" id="ARBA00022970"/>
    </source>
</evidence>
<keyword evidence="4 6" id="KW-1133">Transmembrane helix</keyword>
<dbReference type="InterPro" id="IPR013057">
    <property type="entry name" value="AA_transpt_TM"/>
</dbReference>
<sequence length="178" mass="19460">MRQGTTTNCRDERYYYELSGRTTQKIGVVIFRSLSVCSLVYVVVAASGYLQFGEATQGDIFLNYLSSKDPSATFGRTALAIHLAMTFPLIFNALRLAVHSLISHRQETAELSALQAAGYSVLLVPLIVAVGTLIPEISVVFSFNGSLFGSLIVYIFPAAMYAKLSRLHQGVSWGWLAP</sequence>
<comment type="subcellular location">
    <subcellularLocation>
        <location evidence="1">Membrane</location>
        <topology evidence="1">Multi-pass membrane protein</topology>
    </subcellularLocation>
</comment>
<keyword evidence="2 6" id="KW-0812">Transmembrane</keyword>
<evidence type="ECO:0000256" key="6">
    <source>
        <dbReference type="SAM" id="Phobius"/>
    </source>
</evidence>
<keyword evidence="5 6" id="KW-0472">Membrane</keyword>
<feature type="transmembrane region" description="Helical" evidence="6">
    <location>
        <begin position="114"/>
        <end position="134"/>
    </location>
</feature>